<protein>
    <submittedName>
        <fullName evidence="1">Uncharacterized protein ORF184</fullName>
    </submittedName>
</protein>
<dbReference type="Proteomes" id="UP000007502">
    <property type="component" value="Segment"/>
</dbReference>
<dbReference type="RefSeq" id="YP_004251127.1">
    <property type="nucleotide sequence ID" value="NC_015157.1"/>
</dbReference>
<evidence type="ECO:0000313" key="1">
    <source>
        <dbReference type="EMBL" id="ADX88002.1"/>
    </source>
</evidence>
<gene>
    <name evidence="1" type="primary">ORF184</name>
</gene>
<reference evidence="1 2" key="1">
    <citation type="journal article" date="2011" name="MBio">
        <title>Evidence of a dominant lineage of Vibrio cholerae-specific lytic bacteriophages shed by cholera patients over a 10-year period in Dhaka, Bangladesh.</title>
        <authorList>
            <person name="Seed K.D."/>
            <person name="Bodi K.L."/>
            <person name="Kropinski A.M."/>
            <person name="Ackermann H.W."/>
            <person name="Calderwood S.B."/>
            <person name="Qadri F."/>
            <person name="Camilli A."/>
        </authorList>
    </citation>
    <scope>NUCLEOTIDE SEQUENCE [LARGE SCALE GENOMIC DNA]</scope>
</reference>
<keyword evidence="2" id="KW-1185">Reference proteome</keyword>
<sequence>MGWGYGVLGNGKEIGYCVEAVCEHEGCGKKIDRGLSYACGGMHGQDEYSCEGYFCEEHCQNYLLTFEGNFIKVCDKCKDILLEDGEMFYDENEDCLFHKDDLGES</sequence>
<accession>F1D1K8</accession>
<dbReference type="GeneID" id="10228665"/>
<dbReference type="KEGG" id="vg:10228665"/>
<dbReference type="EMBL" id="HQ641347">
    <property type="protein sequence ID" value="ADX88002.1"/>
    <property type="molecule type" value="Genomic_DNA"/>
</dbReference>
<organism evidence="1 2">
    <name type="scientific">Vibrio phage ICP1</name>
    <dbReference type="NCBI Taxonomy" id="979525"/>
    <lineage>
        <taxon>Viruses</taxon>
        <taxon>Duplodnaviria</taxon>
        <taxon>Heunggongvirae</taxon>
        <taxon>Uroviricota</taxon>
        <taxon>Caudoviricetes</taxon>
        <taxon>Mohonavirus</taxon>
        <taxon>Mohonavirus ICP1</taxon>
    </lineage>
</organism>
<proteinExistence type="predicted"/>
<evidence type="ECO:0000313" key="2">
    <source>
        <dbReference type="Proteomes" id="UP000007502"/>
    </source>
</evidence>
<name>F1D1K8_9CAUD</name>